<keyword evidence="3" id="KW-1185">Reference proteome</keyword>
<gene>
    <name evidence="2" type="ORF">HDU87_007510</name>
</gene>
<keyword evidence="1" id="KW-1133">Transmembrane helix</keyword>
<protein>
    <submittedName>
        <fullName evidence="2">Uncharacterized protein</fullName>
    </submittedName>
</protein>
<feature type="transmembrane region" description="Helical" evidence="1">
    <location>
        <begin position="58"/>
        <end position="79"/>
    </location>
</feature>
<keyword evidence="1" id="KW-0472">Membrane</keyword>
<evidence type="ECO:0000256" key="1">
    <source>
        <dbReference type="SAM" id="Phobius"/>
    </source>
</evidence>
<dbReference type="Proteomes" id="UP001212152">
    <property type="component" value="Unassembled WGS sequence"/>
</dbReference>
<comment type="caution">
    <text evidence="2">The sequence shown here is derived from an EMBL/GenBank/DDBJ whole genome shotgun (WGS) entry which is preliminary data.</text>
</comment>
<accession>A0AAD5TUE7</accession>
<feature type="transmembrane region" description="Helical" evidence="1">
    <location>
        <begin position="128"/>
        <end position="148"/>
    </location>
</feature>
<dbReference type="AlphaFoldDB" id="A0AAD5TUE7"/>
<feature type="transmembrane region" description="Helical" evidence="1">
    <location>
        <begin position="21"/>
        <end position="46"/>
    </location>
</feature>
<proteinExistence type="predicted"/>
<sequence>MGFFETVSTFIRSHAHPASPGFRLTVQTILVLSALANVVSLFRAVLSRDPASSLFTNAWPSATLIDTLAGSVLSAPYLFARMEQGALLAIPTLFFLPGVGLVYGAYTLSDGSTLPFNPGTALSPNRPAVLWLRGVASAAVAITALGFLNAWMRQSPKHGWDVVEDNKWFAMHQTTPMHFWCLYVVLCTFGATSVQDALMVGKPIIGARWPYTIRQPGVDGHYEQLEDDLAIP</sequence>
<evidence type="ECO:0000313" key="3">
    <source>
        <dbReference type="Proteomes" id="UP001212152"/>
    </source>
</evidence>
<organism evidence="2 3">
    <name type="scientific">Geranomyces variabilis</name>
    <dbReference type="NCBI Taxonomy" id="109894"/>
    <lineage>
        <taxon>Eukaryota</taxon>
        <taxon>Fungi</taxon>
        <taxon>Fungi incertae sedis</taxon>
        <taxon>Chytridiomycota</taxon>
        <taxon>Chytridiomycota incertae sedis</taxon>
        <taxon>Chytridiomycetes</taxon>
        <taxon>Spizellomycetales</taxon>
        <taxon>Powellomycetaceae</taxon>
        <taxon>Geranomyces</taxon>
    </lineage>
</organism>
<feature type="transmembrane region" description="Helical" evidence="1">
    <location>
        <begin position="86"/>
        <end position="108"/>
    </location>
</feature>
<dbReference type="EMBL" id="JADGJQ010000007">
    <property type="protein sequence ID" value="KAJ3183088.1"/>
    <property type="molecule type" value="Genomic_DNA"/>
</dbReference>
<keyword evidence="1" id="KW-0812">Transmembrane</keyword>
<name>A0AAD5TUE7_9FUNG</name>
<evidence type="ECO:0000313" key="2">
    <source>
        <dbReference type="EMBL" id="KAJ3183088.1"/>
    </source>
</evidence>
<reference evidence="2" key="1">
    <citation type="submission" date="2020-05" db="EMBL/GenBank/DDBJ databases">
        <title>Phylogenomic resolution of chytrid fungi.</title>
        <authorList>
            <person name="Stajich J.E."/>
            <person name="Amses K."/>
            <person name="Simmons R."/>
            <person name="Seto K."/>
            <person name="Myers J."/>
            <person name="Bonds A."/>
            <person name="Quandt C.A."/>
            <person name="Barry K."/>
            <person name="Liu P."/>
            <person name="Grigoriev I."/>
            <person name="Longcore J.E."/>
            <person name="James T.Y."/>
        </authorList>
    </citation>
    <scope>NUCLEOTIDE SEQUENCE</scope>
    <source>
        <strain evidence="2">JEL0379</strain>
    </source>
</reference>